<evidence type="ECO:0000313" key="1">
    <source>
        <dbReference type="EMBL" id="MCM2437535.1"/>
    </source>
</evidence>
<organism evidence="1 2">
    <name type="scientific">Periweissella beninensis</name>
    <dbReference type="NCBI Taxonomy" id="504936"/>
    <lineage>
        <taxon>Bacteria</taxon>
        <taxon>Bacillati</taxon>
        <taxon>Bacillota</taxon>
        <taxon>Bacilli</taxon>
        <taxon>Lactobacillales</taxon>
        <taxon>Lactobacillaceae</taxon>
        <taxon>Periweissella</taxon>
    </lineage>
</organism>
<dbReference type="RefSeq" id="WP_205143511.1">
    <property type="nucleotide sequence ID" value="NZ_JAFBDN010000007.1"/>
</dbReference>
<dbReference type="InterPro" id="IPR036249">
    <property type="entry name" value="Thioredoxin-like_sf"/>
</dbReference>
<protein>
    <submittedName>
        <fullName evidence="1">DsbA family protein</fullName>
    </submittedName>
</protein>
<dbReference type="EMBL" id="JAGMVS010000064">
    <property type="protein sequence ID" value="MCM2437535.1"/>
    <property type="molecule type" value="Genomic_DNA"/>
</dbReference>
<evidence type="ECO:0000313" key="2">
    <source>
        <dbReference type="Proteomes" id="UP001057481"/>
    </source>
</evidence>
<dbReference type="Gene3D" id="3.40.30.10">
    <property type="entry name" value="Glutaredoxin"/>
    <property type="match status" value="1"/>
</dbReference>
<dbReference type="SUPFAM" id="SSF52833">
    <property type="entry name" value="Thioredoxin-like"/>
    <property type="match status" value="1"/>
</dbReference>
<sequence length="200" mass="23099">MLEVFQFINPLQLESLEAEQKMIKILSKFDTKVCYKYIPLLNLKTYAKIADKLTTTSQFSDPNYLMQLAFQMSIDHEAIAIQGRKVARIFLRTLQSAVITQHCVYSESLITEIANTLGVDVNNFLHERQLAKTKQRLTQNQRLALEFAITNTPCVVVLDTKKEYAYVMEHFNRDALLSFVEAHHHHLPYSLQRTLHAIDG</sequence>
<proteinExistence type="predicted"/>
<dbReference type="Pfam" id="PF13743">
    <property type="entry name" value="Thioredoxin_5"/>
    <property type="match status" value="1"/>
</dbReference>
<name>A0ABT0VI82_9LACO</name>
<gene>
    <name evidence="1" type="ORF">KAK10_06395</name>
</gene>
<dbReference type="Proteomes" id="UP001057481">
    <property type="component" value="Unassembled WGS sequence"/>
</dbReference>
<accession>A0ABT0VI82</accession>
<reference evidence="1" key="1">
    <citation type="submission" date="2021-04" db="EMBL/GenBank/DDBJ databases">
        <title>Taxonomic assessment of Weissella genus.</title>
        <authorList>
            <person name="Fanelli F."/>
            <person name="Chieffi D."/>
            <person name="Dell'Aquila A."/>
            <person name="Gyu-Sung C."/>
            <person name="Franz C.M.A.P."/>
            <person name="Fusco V."/>
        </authorList>
    </citation>
    <scope>NUCLEOTIDE SEQUENCE</scope>
    <source>
        <strain evidence="1">LMG 25373</strain>
    </source>
</reference>
<keyword evidence="2" id="KW-1185">Reference proteome</keyword>
<comment type="caution">
    <text evidence="1">The sequence shown here is derived from an EMBL/GenBank/DDBJ whole genome shotgun (WGS) entry which is preliminary data.</text>
</comment>